<dbReference type="Proteomes" id="UP000253498">
    <property type="component" value="Unassembled WGS sequence"/>
</dbReference>
<organism evidence="2 3">
    <name type="scientific">Enterococcus hirae</name>
    <dbReference type="NCBI Taxonomy" id="1354"/>
    <lineage>
        <taxon>Bacteria</taxon>
        <taxon>Bacillati</taxon>
        <taxon>Bacillota</taxon>
        <taxon>Bacilli</taxon>
        <taxon>Lactobacillales</taxon>
        <taxon>Enterococcaceae</taxon>
        <taxon>Enterococcus</taxon>
    </lineage>
</organism>
<feature type="region of interest" description="Disordered" evidence="1">
    <location>
        <begin position="1"/>
        <end position="42"/>
    </location>
</feature>
<dbReference type="EMBL" id="LESJ01000003">
    <property type="protein sequence ID" value="RBT69697.1"/>
    <property type="molecule type" value="Genomic_DNA"/>
</dbReference>
<dbReference type="RefSeq" id="WP_096710351.1">
    <property type="nucleotide sequence ID" value="NZ_JBFCRC010000006.1"/>
</dbReference>
<gene>
    <name evidence="2" type="ORF">EB03_00744</name>
</gene>
<feature type="compositionally biased region" description="Polar residues" evidence="1">
    <location>
        <begin position="73"/>
        <end position="93"/>
    </location>
</feature>
<evidence type="ECO:0000256" key="1">
    <source>
        <dbReference type="SAM" id="MobiDB-lite"/>
    </source>
</evidence>
<name>A0AB37IPX6_ENTHR</name>
<sequence length="230" mass="25969">MEKQNTKDSRSGLEESAVQQDIHSIHTEQTVSDRQQNTFDKDQSEMIYAELVGLPEGKFKQKPETTIYSTIIQSQLSSSEKQEDQSQPLNNKGESLKKNNFDIDEDTGWGATLSSDDSQNDRQHERISKSTKNDNDLLEIQFEKTQPNPQTNSNYKSFFNELIRKAAERKSVQNSANGLETDNILSSGNSQSVMINKSLYHLNGRAGIITNVTPETRHNIDKTTGSNINR</sequence>
<feature type="compositionally biased region" description="Basic and acidic residues" evidence="1">
    <location>
        <begin position="119"/>
        <end position="135"/>
    </location>
</feature>
<feature type="compositionally biased region" description="Basic and acidic residues" evidence="1">
    <location>
        <begin position="1"/>
        <end position="13"/>
    </location>
</feature>
<dbReference type="AlphaFoldDB" id="A0AB37IPX6"/>
<proteinExistence type="predicted"/>
<comment type="caution">
    <text evidence="2">The sequence shown here is derived from an EMBL/GenBank/DDBJ whole genome shotgun (WGS) entry which is preliminary data.</text>
</comment>
<reference evidence="2 3" key="1">
    <citation type="submission" date="2015-06" db="EMBL/GenBank/DDBJ databases">
        <title>The Genome Sequence of Enterococcus hirae 88EA1.</title>
        <authorList>
            <consortium name="The Broad Institute Genomics Platform"/>
            <consortium name="The Broad Institute Genome Sequencing Center for Infectious Disease"/>
            <person name="Earl A.M."/>
            <person name="Van Tyne D."/>
            <person name="Lebreton F."/>
            <person name="Saavedra J.T."/>
            <person name="Gilmore M.S."/>
            <person name="Manson McGuire A."/>
            <person name="Clock S."/>
            <person name="Crupain M."/>
            <person name="Rangan U."/>
            <person name="Young S."/>
            <person name="Abouelleil A."/>
            <person name="Cao P."/>
            <person name="Chapman S.B."/>
            <person name="Griggs A."/>
            <person name="Priest M."/>
            <person name="Shea T."/>
            <person name="Wortman J."/>
            <person name="Nusbaum C."/>
            <person name="Birren B."/>
        </authorList>
    </citation>
    <scope>NUCLEOTIDE SEQUENCE [LARGE SCALE GENOMIC DNA]</scope>
    <source>
        <strain evidence="2 3">88EA1</strain>
    </source>
</reference>
<protein>
    <submittedName>
        <fullName evidence="2">Uncharacterized protein</fullName>
    </submittedName>
</protein>
<evidence type="ECO:0000313" key="3">
    <source>
        <dbReference type="Proteomes" id="UP000253498"/>
    </source>
</evidence>
<evidence type="ECO:0000313" key="2">
    <source>
        <dbReference type="EMBL" id="RBT69697.1"/>
    </source>
</evidence>
<feature type="region of interest" description="Disordered" evidence="1">
    <location>
        <begin position="73"/>
        <end position="136"/>
    </location>
</feature>
<feature type="compositionally biased region" description="Polar residues" evidence="1">
    <location>
        <begin position="17"/>
        <end position="38"/>
    </location>
</feature>
<accession>A0AB37IPX6</accession>